<comment type="caution">
    <text evidence="3">The sequence shown here is derived from an EMBL/GenBank/DDBJ whole genome shotgun (WGS) entry which is preliminary data.</text>
</comment>
<dbReference type="Proteomes" id="UP000886520">
    <property type="component" value="Chromosome 4"/>
</dbReference>
<evidence type="ECO:0000313" key="3">
    <source>
        <dbReference type="EMBL" id="KAI5080874.1"/>
    </source>
</evidence>
<reference evidence="3" key="1">
    <citation type="submission" date="2021-01" db="EMBL/GenBank/DDBJ databases">
        <title>Adiantum capillus-veneris genome.</title>
        <authorList>
            <person name="Fang Y."/>
            <person name="Liao Q."/>
        </authorList>
    </citation>
    <scope>NUCLEOTIDE SEQUENCE</scope>
    <source>
        <strain evidence="3">H3</strain>
        <tissue evidence="3">Leaf</tissue>
    </source>
</reference>
<feature type="region of interest" description="Disordered" evidence="1">
    <location>
        <begin position="25"/>
        <end position="124"/>
    </location>
</feature>
<dbReference type="PANTHER" id="PTHR37385:SF2">
    <property type="entry name" value="PROTEIN LPA2"/>
    <property type="match status" value="1"/>
</dbReference>
<dbReference type="AlphaFoldDB" id="A0A9D4ZMH9"/>
<feature type="transmembrane region" description="Helical" evidence="2">
    <location>
        <begin position="168"/>
        <end position="190"/>
    </location>
</feature>
<accession>A0A9D4ZMH9</accession>
<dbReference type="GO" id="GO:0009507">
    <property type="term" value="C:chloroplast"/>
    <property type="evidence" value="ECO:0007669"/>
    <property type="project" value="TreeGrafter"/>
</dbReference>
<gene>
    <name evidence="3" type="ORF">GOP47_0004057</name>
    <name evidence="4" type="ORF">GOP47_0004594</name>
</gene>
<dbReference type="InterPro" id="IPR038789">
    <property type="entry name" value="LPA2-like"/>
</dbReference>
<keyword evidence="2" id="KW-0812">Transmembrane</keyword>
<keyword evidence="5" id="KW-1185">Reference proteome</keyword>
<feature type="compositionally biased region" description="Polar residues" evidence="1">
    <location>
        <begin position="50"/>
        <end position="59"/>
    </location>
</feature>
<feature type="transmembrane region" description="Helical" evidence="2">
    <location>
        <begin position="132"/>
        <end position="156"/>
    </location>
</feature>
<name>A0A9D4ZMH9_ADICA</name>
<dbReference type="OrthoDB" id="568307at2759"/>
<protein>
    <submittedName>
        <fullName evidence="3">Uncharacterized protein</fullName>
    </submittedName>
</protein>
<feature type="compositionally biased region" description="Pro residues" evidence="1">
    <location>
        <begin position="84"/>
        <end position="96"/>
    </location>
</feature>
<dbReference type="PANTHER" id="PTHR37385">
    <property type="entry name" value="PROTEIN LOW PSII ACCUMULATION 2, CHLOROPLASTIC"/>
    <property type="match status" value="1"/>
</dbReference>
<organism evidence="3 5">
    <name type="scientific">Adiantum capillus-veneris</name>
    <name type="common">Maidenhair fern</name>
    <dbReference type="NCBI Taxonomy" id="13818"/>
    <lineage>
        <taxon>Eukaryota</taxon>
        <taxon>Viridiplantae</taxon>
        <taxon>Streptophyta</taxon>
        <taxon>Embryophyta</taxon>
        <taxon>Tracheophyta</taxon>
        <taxon>Polypodiopsida</taxon>
        <taxon>Polypodiidae</taxon>
        <taxon>Polypodiales</taxon>
        <taxon>Pteridineae</taxon>
        <taxon>Pteridaceae</taxon>
        <taxon>Vittarioideae</taxon>
        <taxon>Adiantum</taxon>
    </lineage>
</organism>
<dbReference type="EMBL" id="JABFUD020000004">
    <property type="protein sequence ID" value="KAI5080874.1"/>
    <property type="molecule type" value="Genomic_DNA"/>
</dbReference>
<keyword evidence="2" id="KW-0472">Membrane</keyword>
<keyword evidence="2" id="KW-1133">Transmembrane helix</keyword>
<dbReference type="EMBL" id="JABFUD020000004">
    <property type="protein sequence ID" value="KAI5081411.1"/>
    <property type="molecule type" value="Genomic_DNA"/>
</dbReference>
<evidence type="ECO:0000256" key="2">
    <source>
        <dbReference type="SAM" id="Phobius"/>
    </source>
</evidence>
<proteinExistence type="predicted"/>
<evidence type="ECO:0000313" key="5">
    <source>
        <dbReference type="Proteomes" id="UP000886520"/>
    </source>
</evidence>
<sequence>MISSLSSVVTPSGYHCKSSALLVNRSARSARRGEAPSWHVHAAAREEGSDTVSTPISESPKSKETDGELSSRRSAGNPGRGFGPRPPPPPPKPPKPSLASKEKQSITSRRPSPSRPVGLPTSDPAVREQDNVFIVGLTVLGALIFLEGIAVAGSGLLPENLDAFVVKYVYPAFTPTVGLFLAGAVLYGVFKIRQGDPENTDKLN</sequence>
<feature type="compositionally biased region" description="Basic and acidic residues" evidence="1">
    <location>
        <begin position="60"/>
        <end position="71"/>
    </location>
</feature>
<evidence type="ECO:0000256" key="1">
    <source>
        <dbReference type="SAM" id="MobiDB-lite"/>
    </source>
</evidence>
<evidence type="ECO:0000313" key="4">
    <source>
        <dbReference type="EMBL" id="KAI5081411.1"/>
    </source>
</evidence>